<protein>
    <submittedName>
        <fullName evidence="4">TetR/AcrR family transcriptional regulator</fullName>
    </submittedName>
</protein>
<dbReference type="KEGG" id="baqk:QN215_04410"/>
<dbReference type="Gene3D" id="1.10.357.10">
    <property type="entry name" value="Tetracycline Repressor, domain 2"/>
    <property type="match status" value="1"/>
</dbReference>
<name>A0AB39U975_9BIFI</name>
<gene>
    <name evidence="4" type="ORF">QN215_04410</name>
</gene>
<feature type="domain" description="HTH tetR-type" evidence="3">
    <location>
        <begin position="8"/>
        <end position="68"/>
    </location>
</feature>
<evidence type="ECO:0000256" key="2">
    <source>
        <dbReference type="PROSITE-ProRule" id="PRU00335"/>
    </source>
</evidence>
<dbReference type="InterPro" id="IPR001647">
    <property type="entry name" value="HTH_TetR"/>
</dbReference>
<dbReference type="InterPro" id="IPR036271">
    <property type="entry name" value="Tet_transcr_reg_TetR-rel_C_sf"/>
</dbReference>
<reference evidence="4" key="1">
    <citation type="submission" date="2023-07" db="EMBL/GenBank/DDBJ databases">
        <title>Bifidobacterium aquikefiriaerophilum sp. nov. and Bifidobacterium eccum sp. nov., isolated from water kefir.</title>
        <authorList>
            <person name="Breselge S."/>
            <person name="Bellassi P."/>
            <person name="Barcenilla C."/>
            <person name="Alvarez-Ordonez A."/>
            <person name="Morelli L."/>
            <person name="Cotter P.D."/>
        </authorList>
    </citation>
    <scope>NUCLEOTIDE SEQUENCE</scope>
    <source>
        <strain evidence="4">WK041_4_12</strain>
    </source>
</reference>
<keyword evidence="1 2" id="KW-0238">DNA-binding</keyword>
<dbReference type="RefSeq" id="WP_369344886.1">
    <property type="nucleotide sequence ID" value="NZ_CP129674.1"/>
</dbReference>
<organism evidence="4">
    <name type="scientific">Bifidobacterium aquikefiricola</name>
    <dbReference type="NCBI Taxonomy" id="3059038"/>
    <lineage>
        <taxon>Bacteria</taxon>
        <taxon>Bacillati</taxon>
        <taxon>Actinomycetota</taxon>
        <taxon>Actinomycetes</taxon>
        <taxon>Bifidobacteriales</taxon>
        <taxon>Bifidobacteriaceae</taxon>
        <taxon>Bifidobacterium</taxon>
    </lineage>
</organism>
<sequence length="196" mass="21948">MPKVVDHDKRRMSIVRAYLELVGERGMPEANSRALAQKMGISNSLLWRYFDDMNQLIEQAYRTITEDTNARIQRSVHGRCGVEAFNRALDEIFPISYESRIEAKIAVSFWGLTVATRSQAPVTLHEIGEWSQLLSSFLEQAIERGEIAATTPVLAIVRMALATGIQAQVEFALTLSESIAKDLRNSVHDMLSIVAV</sequence>
<dbReference type="Pfam" id="PF00440">
    <property type="entry name" value="TetR_N"/>
    <property type="match status" value="1"/>
</dbReference>
<dbReference type="EMBL" id="CP129674">
    <property type="protein sequence ID" value="XDS45350.1"/>
    <property type="molecule type" value="Genomic_DNA"/>
</dbReference>
<evidence type="ECO:0000313" key="4">
    <source>
        <dbReference type="EMBL" id="XDS45350.1"/>
    </source>
</evidence>
<dbReference type="AlphaFoldDB" id="A0AB39U975"/>
<proteinExistence type="predicted"/>
<evidence type="ECO:0000256" key="1">
    <source>
        <dbReference type="ARBA" id="ARBA00023125"/>
    </source>
</evidence>
<dbReference type="InterPro" id="IPR009057">
    <property type="entry name" value="Homeodomain-like_sf"/>
</dbReference>
<dbReference type="SUPFAM" id="SSF48498">
    <property type="entry name" value="Tetracyclin repressor-like, C-terminal domain"/>
    <property type="match status" value="1"/>
</dbReference>
<accession>A0AB39U975</accession>
<dbReference type="PROSITE" id="PS50977">
    <property type="entry name" value="HTH_TETR_2"/>
    <property type="match status" value="1"/>
</dbReference>
<feature type="DNA-binding region" description="H-T-H motif" evidence="2">
    <location>
        <begin position="31"/>
        <end position="50"/>
    </location>
</feature>
<dbReference type="SUPFAM" id="SSF46689">
    <property type="entry name" value="Homeodomain-like"/>
    <property type="match status" value="1"/>
</dbReference>
<dbReference type="GO" id="GO:0003677">
    <property type="term" value="F:DNA binding"/>
    <property type="evidence" value="ECO:0007669"/>
    <property type="project" value="UniProtKB-UniRule"/>
</dbReference>
<evidence type="ECO:0000259" key="3">
    <source>
        <dbReference type="PROSITE" id="PS50977"/>
    </source>
</evidence>